<evidence type="ECO:0000313" key="1">
    <source>
        <dbReference type="EMBL" id="TGY93621.1"/>
    </source>
</evidence>
<evidence type="ECO:0000313" key="2">
    <source>
        <dbReference type="Proteomes" id="UP000304953"/>
    </source>
</evidence>
<organism evidence="1 2">
    <name type="scientific">Petralouisia muris</name>
    <dbReference type="NCBI Taxonomy" id="3032872"/>
    <lineage>
        <taxon>Bacteria</taxon>
        <taxon>Bacillati</taxon>
        <taxon>Bacillota</taxon>
        <taxon>Clostridia</taxon>
        <taxon>Lachnospirales</taxon>
        <taxon>Lachnospiraceae</taxon>
        <taxon>Petralouisia</taxon>
    </lineage>
</organism>
<name>A0AC61RTL5_9FIRM</name>
<reference evidence="1" key="1">
    <citation type="submission" date="2019-04" db="EMBL/GenBank/DDBJ databases">
        <title>Microbes associate with the intestines of laboratory mice.</title>
        <authorList>
            <person name="Navarre W."/>
            <person name="Wong E."/>
            <person name="Huang K."/>
            <person name="Tropini C."/>
            <person name="Ng K."/>
            <person name="Yu B."/>
        </authorList>
    </citation>
    <scope>NUCLEOTIDE SEQUENCE</scope>
    <source>
        <strain evidence="1">NM01_1-7b</strain>
    </source>
</reference>
<comment type="caution">
    <text evidence="1">The sequence shown here is derived from an EMBL/GenBank/DDBJ whole genome shotgun (WGS) entry which is preliminary data.</text>
</comment>
<dbReference type="Proteomes" id="UP000304953">
    <property type="component" value="Unassembled WGS sequence"/>
</dbReference>
<gene>
    <name evidence="1" type="ORF">E5329_17855</name>
</gene>
<sequence>MDITEKDARLRYFYLIDTNSLAQKIADKLEPTADPKTLFDLIFRQMEQSCERYLNFVWSPNSFNNSGKPNIYSNPILRIVLKHHCILHGFLSAVEKDSQNRDCIKISGAKDTMLHCGYFYTNFYREKPTYMPDNYNVEAIDSLPQVYNQYKNRFNKYSDSYSYKILINHCQDFCNNFPNVSRYEGSWACFIYTMPEVLTLNRTIGNFQNPQSKTPGKYNKSLIKYYNNLFSCYKKWYYQNNLTLEDKILFESAMEPIYGFRFFFYASKLIHKIHTAPIHDTDLTYKDLEGTAMLKLILQAVQLPIIYNRSVFLEHAIRSVLSSQFLKSQNYQESSCSLFTRLSKKAVPKELLSLSGMEHIRIYLQKLTYVALPLLEDIWDVIIYKLNHNSSSKDKFCINIDTYRSYLTENYMAIASDYSWYFEKDSEEQMSEFSQDSFYEKLTSANIETIYQEFCFPSVKYSAFETDSFQDLLLGYFKKERFINPKPELYQQYMSFMAEGEASVNKGIYNDELKFFKHHAEAILAYAESLMPLKKQ</sequence>
<proteinExistence type="predicted"/>
<accession>A0AC61RTL5</accession>
<dbReference type="EMBL" id="SRYA01000040">
    <property type="protein sequence ID" value="TGY93621.1"/>
    <property type="molecule type" value="Genomic_DNA"/>
</dbReference>
<keyword evidence="2" id="KW-1185">Reference proteome</keyword>
<protein>
    <submittedName>
        <fullName evidence="1">Uncharacterized protein</fullName>
    </submittedName>
</protein>